<organism evidence="1 2">
    <name type="scientific">Galliscardovia ingluviei</name>
    <dbReference type="NCBI Taxonomy" id="1769422"/>
    <lineage>
        <taxon>Bacteria</taxon>
        <taxon>Bacillati</taxon>
        <taxon>Actinomycetota</taxon>
        <taxon>Actinomycetes</taxon>
        <taxon>Bifidobacteriales</taxon>
        <taxon>Bifidobacteriaceae</taxon>
        <taxon>Galliscardovia</taxon>
    </lineage>
</organism>
<dbReference type="AlphaFoldDB" id="A0A8J3F1J2"/>
<evidence type="ECO:0000313" key="2">
    <source>
        <dbReference type="Proteomes" id="UP000619536"/>
    </source>
</evidence>
<dbReference type="Gene3D" id="3.40.50.10900">
    <property type="entry name" value="PAC-like subunit"/>
    <property type="match status" value="1"/>
</dbReference>
<comment type="caution">
    <text evidence="1">The sequence shown here is derived from an EMBL/GenBank/DDBJ whole genome shotgun (WGS) entry which is preliminary data.</text>
</comment>
<dbReference type="Proteomes" id="UP000619536">
    <property type="component" value="Unassembled WGS sequence"/>
</dbReference>
<dbReference type="SUPFAM" id="SSF159659">
    <property type="entry name" value="Cgl1923-like"/>
    <property type="match status" value="1"/>
</dbReference>
<name>A0A8J3F1J2_9BIFI</name>
<dbReference type="Pfam" id="PF09754">
    <property type="entry name" value="PAC2"/>
    <property type="match status" value="1"/>
</dbReference>
<dbReference type="InterPro" id="IPR008492">
    <property type="entry name" value="Rv2714-like"/>
</dbReference>
<reference evidence="1" key="1">
    <citation type="journal article" date="2014" name="Int. J. Syst. Evol. Microbiol.">
        <title>Complete genome sequence of Corynebacterium casei LMG S-19264T (=DSM 44701T), isolated from a smear-ripened cheese.</title>
        <authorList>
            <consortium name="US DOE Joint Genome Institute (JGI-PGF)"/>
            <person name="Walter F."/>
            <person name="Albersmeier A."/>
            <person name="Kalinowski J."/>
            <person name="Ruckert C."/>
        </authorList>
    </citation>
    <scope>NUCLEOTIDE SEQUENCE</scope>
    <source>
        <strain evidence="1">CCM 8606</strain>
    </source>
</reference>
<evidence type="ECO:0000313" key="1">
    <source>
        <dbReference type="EMBL" id="GGI13416.1"/>
    </source>
</evidence>
<dbReference type="PIRSF" id="PIRSF028754">
    <property type="entry name" value="UCP028754"/>
    <property type="match status" value="1"/>
</dbReference>
<protein>
    <recommendedName>
        <fullName evidence="3">PAC2 family protein</fullName>
    </recommendedName>
</protein>
<keyword evidence="2" id="KW-1185">Reference proteome</keyword>
<sequence>MIDNGHPRRYMIAAFEGWNDASQAATNVVRHLLDVYPSREIGHICCDDYYDFQVSRPMMCVVQGRKQIIWPETTLYELTLDDQPAQAISTRAPQKLYVAMGPEPNLHWSDFCQRMMHFADECDVTDIITLGSMYSDVPHTRALPVFMSDGDDDVAEEDTYTGPVGIPTVLNISAAEEGFESHSLWVAVPQYMGHDDCDAGTLRLLEEISALTEIDIDEAELASKAERWRRHGDMLMATNDQLQDYIHHIERNIDTQEAGSTPSLSAPHAKRLVEETEEFLRSFDNPAAL</sequence>
<dbReference type="InterPro" id="IPR038389">
    <property type="entry name" value="PSMG2_sf"/>
</dbReference>
<proteinExistence type="predicted"/>
<dbReference type="RefSeq" id="WP_229714699.1">
    <property type="nucleotide sequence ID" value="NZ_BMDH01000001.1"/>
</dbReference>
<dbReference type="InterPro" id="IPR019151">
    <property type="entry name" value="Proteasome_assmbl_chaperone_2"/>
</dbReference>
<dbReference type="EMBL" id="BMDH01000001">
    <property type="protein sequence ID" value="GGI13416.1"/>
    <property type="molecule type" value="Genomic_DNA"/>
</dbReference>
<evidence type="ECO:0008006" key="3">
    <source>
        <dbReference type="Google" id="ProtNLM"/>
    </source>
</evidence>
<accession>A0A8J3F1J2</accession>
<gene>
    <name evidence="1" type="ORF">GCM10007377_05850</name>
</gene>
<reference evidence="1" key="2">
    <citation type="submission" date="2020-09" db="EMBL/GenBank/DDBJ databases">
        <authorList>
            <person name="Sun Q."/>
            <person name="Sedlacek I."/>
        </authorList>
    </citation>
    <scope>NUCLEOTIDE SEQUENCE</scope>
    <source>
        <strain evidence="1">CCM 8606</strain>
    </source>
</reference>